<dbReference type="Pfam" id="PF09791">
    <property type="entry name" value="Oxidored-like"/>
    <property type="match status" value="1"/>
</dbReference>
<dbReference type="PANTHER" id="PTHR19370">
    <property type="entry name" value="NADH-CYTOCHROME B5 REDUCTASE"/>
    <property type="match status" value="1"/>
</dbReference>
<dbReference type="Proteomes" id="UP000310200">
    <property type="component" value="Unassembled WGS sequence"/>
</dbReference>
<dbReference type="SUPFAM" id="SSF52343">
    <property type="entry name" value="Ferredoxin reductase-like, C-terminal NADP-linked domain"/>
    <property type="match status" value="1"/>
</dbReference>
<name>A0A4S2LC09_9HYME</name>
<feature type="binding site" evidence="6">
    <location>
        <position position="153"/>
    </location>
    <ligand>
        <name>FAD</name>
        <dbReference type="ChEBI" id="CHEBI:57692"/>
    </ligand>
</feature>
<comment type="caution">
    <text evidence="8">The sequence shown here is derived from an EMBL/GenBank/DDBJ whole genome shotgun (WGS) entry which is preliminary data.</text>
</comment>
<sequence length="338" mass="38863">MTIDLRNFLARSMMQNKVKLICLFVQRNSIDNEIRKMCKMSLDNCNDDNDDERPKTPLEEDCCGSGCTPCIFDVHKTLLREWEGRKTQAKVKIADNLLSLLSYKPFVITNISDTSEDYISVCLEYPECKTENNVSLHLIPGQYVMLHSWSKSRPYTPIAWTYKSLVFLVKVYEHGEFSSLLKNAPIGSGINIRGPYGDFKYERNSFRQIVMFSIGSGIAALYPVAKAIVDDETEFTRVHLVAGFRSIKHVPLKKELTHLADYWNFKCTLQLSQLNNKTISLHGFNINAGRLRKTLVADYLQSNDTETTLILICGTSQFNQSMKKWLQEMNYTHIHIFE</sequence>
<dbReference type="InterPro" id="IPR017938">
    <property type="entry name" value="Riboflavin_synthase-like_b-brl"/>
</dbReference>
<dbReference type="Pfam" id="PF00175">
    <property type="entry name" value="NAD_binding_1"/>
    <property type="match status" value="1"/>
</dbReference>
<evidence type="ECO:0000256" key="2">
    <source>
        <dbReference type="ARBA" id="ARBA00006105"/>
    </source>
</evidence>
<protein>
    <recommendedName>
        <fullName evidence="7">FAD-binding FR-type domain-containing protein</fullName>
    </recommendedName>
</protein>
<dbReference type="PROSITE" id="PS51384">
    <property type="entry name" value="FAD_FR"/>
    <property type="match status" value="1"/>
</dbReference>
<dbReference type="InterPro" id="IPR008333">
    <property type="entry name" value="Cbr1-like_FAD-bd_dom"/>
</dbReference>
<keyword evidence="9" id="KW-1185">Reference proteome</keyword>
<keyword evidence="3 6" id="KW-0285">Flavoprotein</keyword>
<dbReference type="Pfam" id="PF00970">
    <property type="entry name" value="FAD_binding_6"/>
    <property type="match status" value="1"/>
</dbReference>
<dbReference type="InterPro" id="IPR001433">
    <property type="entry name" value="OxRdtase_FAD/NAD-bd"/>
</dbReference>
<dbReference type="InterPro" id="IPR039261">
    <property type="entry name" value="FNR_nucleotide-bd"/>
</dbReference>
<feature type="binding site" evidence="6">
    <location>
        <position position="155"/>
    </location>
    <ligand>
        <name>FAD</name>
        <dbReference type="ChEBI" id="CHEBI:57692"/>
    </ligand>
</feature>
<evidence type="ECO:0000313" key="8">
    <source>
        <dbReference type="EMBL" id="TGZ58079.1"/>
    </source>
</evidence>
<evidence type="ECO:0000256" key="3">
    <source>
        <dbReference type="ARBA" id="ARBA00022630"/>
    </source>
</evidence>
<accession>A0A4S2LC09</accession>
<dbReference type="InterPro" id="IPR001834">
    <property type="entry name" value="CBR-like"/>
</dbReference>
<feature type="binding site" evidence="6">
    <location>
        <position position="168"/>
    </location>
    <ligand>
        <name>FAD</name>
        <dbReference type="ChEBI" id="CHEBI:57692"/>
    </ligand>
</feature>
<dbReference type="EMBL" id="QBLH01000066">
    <property type="protein sequence ID" value="TGZ58079.1"/>
    <property type="molecule type" value="Genomic_DNA"/>
</dbReference>
<evidence type="ECO:0000256" key="1">
    <source>
        <dbReference type="ARBA" id="ARBA00001974"/>
    </source>
</evidence>
<reference evidence="8 9" key="1">
    <citation type="journal article" date="2019" name="Philos. Trans. R. Soc. Lond., B, Biol. Sci.">
        <title>Ant behaviour and brain gene expression of defending hosts depend on the ecological success of the intruding social parasite.</title>
        <authorList>
            <person name="Kaur R."/>
            <person name="Stoldt M."/>
            <person name="Jongepier E."/>
            <person name="Feldmeyer B."/>
            <person name="Menzel F."/>
            <person name="Bornberg-Bauer E."/>
            <person name="Foitzik S."/>
        </authorList>
    </citation>
    <scope>NUCLEOTIDE SEQUENCE [LARGE SCALE GENOMIC DNA]</scope>
    <source>
        <tissue evidence="8">Whole body</tissue>
    </source>
</reference>
<dbReference type="Gene3D" id="2.40.30.10">
    <property type="entry name" value="Translation factors"/>
    <property type="match status" value="1"/>
</dbReference>
<evidence type="ECO:0000256" key="5">
    <source>
        <dbReference type="ARBA" id="ARBA00023002"/>
    </source>
</evidence>
<dbReference type="SUPFAM" id="SSF63380">
    <property type="entry name" value="Riboflavin synthase domain-like"/>
    <property type="match status" value="1"/>
</dbReference>
<dbReference type="STRING" id="300112.A0A4S2LC09"/>
<dbReference type="Gene3D" id="3.40.50.80">
    <property type="entry name" value="Nucleotide-binding domain of ferredoxin-NADP reductase (FNR) module"/>
    <property type="match status" value="1"/>
</dbReference>
<evidence type="ECO:0000256" key="4">
    <source>
        <dbReference type="ARBA" id="ARBA00022827"/>
    </source>
</evidence>
<dbReference type="CDD" id="cd06183">
    <property type="entry name" value="cyt_b5_reduct_like"/>
    <property type="match status" value="1"/>
</dbReference>
<dbReference type="InterPro" id="IPR019180">
    <property type="entry name" value="Oxidoreductase-like_N"/>
</dbReference>
<feature type="binding site" evidence="6">
    <location>
        <position position="154"/>
    </location>
    <ligand>
        <name>FAD</name>
        <dbReference type="ChEBI" id="CHEBI:57692"/>
    </ligand>
</feature>
<comment type="similarity">
    <text evidence="2">Belongs to the flavoprotein pyridine nucleotide cytochrome reductase family.</text>
</comment>
<feature type="binding site" evidence="6">
    <location>
        <position position="178"/>
    </location>
    <ligand>
        <name>FAD</name>
        <dbReference type="ChEBI" id="CHEBI:57692"/>
    </ligand>
</feature>
<dbReference type="InterPro" id="IPR017927">
    <property type="entry name" value="FAD-bd_FR_type"/>
</dbReference>
<keyword evidence="5" id="KW-0560">Oxidoreductase</keyword>
<comment type="cofactor">
    <cofactor evidence="1 6">
        <name>FAD</name>
        <dbReference type="ChEBI" id="CHEBI:57692"/>
    </cofactor>
</comment>
<dbReference type="GO" id="GO:0016491">
    <property type="term" value="F:oxidoreductase activity"/>
    <property type="evidence" value="ECO:0007669"/>
    <property type="project" value="UniProtKB-KW"/>
</dbReference>
<evidence type="ECO:0000259" key="7">
    <source>
        <dbReference type="PROSITE" id="PS51384"/>
    </source>
</evidence>
<evidence type="ECO:0000313" key="9">
    <source>
        <dbReference type="Proteomes" id="UP000310200"/>
    </source>
</evidence>
<keyword evidence="4 6" id="KW-0274">FAD</keyword>
<gene>
    <name evidence="8" type="ORF">DBV15_09698</name>
</gene>
<evidence type="ECO:0000256" key="6">
    <source>
        <dbReference type="PIRSR" id="PIRSR601834-1"/>
    </source>
</evidence>
<dbReference type="PANTHER" id="PTHR19370:SF184">
    <property type="entry name" value="NADH-CYTOCHROME B5 REDUCTASE-LIKE"/>
    <property type="match status" value="1"/>
</dbReference>
<dbReference type="AlphaFoldDB" id="A0A4S2LC09"/>
<organism evidence="8 9">
    <name type="scientific">Temnothorax longispinosus</name>
    <dbReference type="NCBI Taxonomy" id="300112"/>
    <lineage>
        <taxon>Eukaryota</taxon>
        <taxon>Metazoa</taxon>
        <taxon>Ecdysozoa</taxon>
        <taxon>Arthropoda</taxon>
        <taxon>Hexapoda</taxon>
        <taxon>Insecta</taxon>
        <taxon>Pterygota</taxon>
        <taxon>Neoptera</taxon>
        <taxon>Endopterygota</taxon>
        <taxon>Hymenoptera</taxon>
        <taxon>Apocrita</taxon>
        <taxon>Aculeata</taxon>
        <taxon>Formicoidea</taxon>
        <taxon>Formicidae</taxon>
        <taxon>Myrmicinae</taxon>
        <taxon>Temnothorax</taxon>
    </lineage>
</organism>
<feature type="domain" description="FAD-binding FR-type" evidence="7">
    <location>
        <begin position="101"/>
        <end position="202"/>
    </location>
</feature>
<proteinExistence type="inferred from homology"/>
<feature type="binding site" evidence="6">
    <location>
        <position position="170"/>
    </location>
    <ligand>
        <name>FAD</name>
        <dbReference type="ChEBI" id="CHEBI:57692"/>
    </ligand>
</feature>